<feature type="region of interest" description="Disordered" evidence="1">
    <location>
        <begin position="192"/>
        <end position="225"/>
    </location>
</feature>
<feature type="domain" description="Peptide N-acetyl-beta-D-glucosaminyl asparaginase amidase A N-terminal" evidence="3">
    <location>
        <begin position="57"/>
        <end position="360"/>
    </location>
</feature>
<keyword evidence="2" id="KW-0732">Signal</keyword>
<organism evidence="4">
    <name type="scientific">Sesamum latifolium</name>
    <dbReference type="NCBI Taxonomy" id="2727402"/>
    <lineage>
        <taxon>Eukaryota</taxon>
        <taxon>Viridiplantae</taxon>
        <taxon>Streptophyta</taxon>
        <taxon>Embryophyta</taxon>
        <taxon>Tracheophyta</taxon>
        <taxon>Spermatophyta</taxon>
        <taxon>Magnoliopsida</taxon>
        <taxon>eudicotyledons</taxon>
        <taxon>Gunneridae</taxon>
        <taxon>Pentapetalae</taxon>
        <taxon>asterids</taxon>
        <taxon>lamiids</taxon>
        <taxon>Lamiales</taxon>
        <taxon>Pedaliaceae</taxon>
        <taxon>Sesamum</taxon>
    </lineage>
</organism>
<comment type="caution">
    <text evidence="4">The sequence shown here is derived from an EMBL/GenBank/DDBJ whole genome shotgun (WGS) entry which is preliminary data.</text>
</comment>
<dbReference type="PANTHER" id="PTHR31104">
    <property type="entry name" value="PEPTIDE-N4-(N-ACETYL-BETA-GLUCOSAMINYL)ASPARAGINE AMIDASE A PROTEIN"/>
    <property type="match status" value="1"/>
</dbReference>
<evidence type="ECO:0000256" key="2">
    <source>
        <dbReference type="SAM" id="SignalP"/>
    </source>
</evidence>
<dbReference type="AlphaFoldDB" id="A0AAW2T9I1"/>
<feature type="signal peptide" evidence="2">
    <location>
        <begin position="1"/>
        <end position="19"/>
    </location>
</feature>
<reference evidence="4" key="2">
    <citation type="journal article" date="2024" name="Plant">
        <title>Genomic evolution and insights into agronomic trait innovations of Sesamum species.</title>
        <authorList>
            <person name="Miao H."/>
            <person name="Wang L."/>
            <person name="Qu L."/>
            <person name="Liu H."/>
            <person name="Sun Y."/>
            <person name="Le M."/>
            <person name="Wang Q."/>
            <person name="Wei S."/>
            <person name="Zheng Y."/>
            <person name="Lin W."/>
            <person name="Duan Y."/>
            <person name="Cao H."/>
            <person name="Xiong S."/>
            <person name="Wang X."/>
            <person name="Wei L."/>
            <person name="Li C."/>
            <person name="Ma Q."/>
            <person name="Ju M."/>
            <person name="Zhao R."/>
            <person name="Li G."/>
            <person name="Mu C."/>
            <person name="Tian Q."/>
            <person name="Mei H."/>
            <person name="Zhang T."/>
            <person name="Gao T."/>
            <person name="Zhang H."/>
        </authorList>
    </citation>
    <scope>NUCLEOTIDE SEQUENCE</scope>
    <source>
        <strain evidence="4">KEN1</strain>
    </source>
</reference>
<proteinExistence type="predicted"/>
<protein>
    <submittedName>
        <fullName evidence="4">Peptide-N4-(N-acetyl-beta-glucosaminyl)asparagine amidase A</fullName>
    </submittedName>
</protein>
<accession>A0AAW2T9I1</accession>
<evidence type="ECO:0000313" key="4">
    <source>
        <dbReference type="EMBL" id="KAL0401164.1"/>
    </source>
</evidence>
<feature type="compositionally biased region" description="Basic residues" evidence="1">
    <location>
        <begin position="25"/>
        <end position="36"/>
    </location>
</feature>
<gene>
    <name evidence="4" type="ORF">Slati_4146300</name>
</gene>
<dbReference type="InterPro" id="IPR021102">
    <property type="entry name" value="PNGase_A"/>
</dbReference>
<dbReference type="InterPro" id="IPR056948">
    <property type="entry name" value="PNGaseA_N"/>
</dbReference>
<evidence type="ECO:0000259" key="3">
    <source>
        <dbReference type="Pfam" id="PF12222"/>
    </source>
</evidence>
<dbReference type="Pfam" id="PF12222">
    <property type="entry name" value="PNGaseA"/>
    <property type="match status" value="1"/>
</dbReference>
<name>A0AAW2T9I1_9LAMI</name>
<dbReference type="EMBL" id="JACGWN010000015">
    <property type="protein sequence ID" value="KAL0401164.1"/>
    <property type="molecule type" value="Genomic_DNA"/>
</dbReference>
<feature type="chain" id="PRO_5043610078" evidence="2">
    <location>
        <begin position="20"/>
        <end position="389"/>
    </location>
</feature>
<sequence length="389" mass="42853">MHHPSLLFFLLTLILPLSASSPPSHRSHFTNHRRKSTAPPQEYVEVTRPLPTDSLPPSCTLLILSHSFGNTTDLPPTNTTYSPPPDCTWSRAVLHLSAAANGSQHDRIAAVWLSEAELLRTSTPAPSAGGVLWNVRKDVTRYSSLLRQPNLTLSVMLQNAITDVYTGFYAVNLTVLYYNIAGNGNPINAGSHRISLFPPNQKPTTGKYQNGPAPPKPKKNPLKLDENPADQIIPISATGEEGFWFKIESGLDAVNQGIQIPLNTYRAVIEVYVSFHGNDEFWYNNPPDTYFESNGLPKTGSNGAYREVQVRLDGDVIGSVVPFPVIFSGGINPLFWEPVVSIGAFDLPSYEFDLTHFWACCLTGNCTLSGSEWPMLFRFGYSTRICICG</sequence>
<reference evidence="4" key="1">
    <citation type="submission" date="2020-06" db="EMBL/GenBank/DDBJ databases">
        <authorList>
            <person name="Li T."/>
            <person name="Hu X."/>
            <person name="Zhang T."/>
            <person name="Song X."/>
            <person name="Zhang H."/>
            <person name="Dai N."/>
            <person name="Sheng W."/>
            <person name="Hou X."/>
            <person name="Wei L."/>
        </authorList>
    </citation>
    <scope>NUCLEOTIDE SEQUENCE</scope>
    <source>
        <strain evidence="4">KEN1</strain>
        <tissue evidence="4">Leaf</tissue>
    </source>
</reference>
<feature type="region of interest" description="Disordered" evidence="1">
    <location>
        <begin position="21"/>
        <end position="42"/>
    </location>
</feature>
<evidence type="ECO:0000256" key="1">
    <source>
        <dbReference type="SAM" id="MobiDB-lite"/>
    </source>
</evidence>